<keyword evidence="1" id="KW-1133">Transmembrane helix</keyword>
<accession>A0A412G117</accession>
<feature type="transmembrane region" description="Helical" evidence="1">
    <location>
        <begin position="413"/>
        <end position="436"/>
    </location>
</feature>
<dbReference type="Proteomes" id="UP000284178">
    <property type="component" value="Unassembled WGS sequence"/>
</dbReference>
<feature type="transmembrane region" description="Helical" evidence="1">
    <location>
        <begin position="144"/>
        <end position="163"/>
    </location>
</feature>
<comment type="caution">
    <text evidence="2">The sequence shown here is derived from an EMBL/GenBank/DDBJ whole genome shotgun (WGS) entry which is preliminary data.</text>
</comment>
<evidence type="ECO:0008006" key="4">
    <source>
        <dbReference type="Google" id="ProtNLM"/>
    </source>
</evidence>
<name>A0A412G117_9FIRM</name>
<feature type="transmembrane region" description="Helical" evidence="1">
    <location>
        <begin position="285"/>
        <end position="307"/>
    </location>
</feature>
<dbReference type="AlphaFoldDB" id="A0A412G117"/>
<keyword evidence="1" id="KW-0812">Transmembrane</keyword>
<feature type="transmembrane region" description="Helical" evidence="1">
    <location>
        <begin position="103"/>
        <end position="124"/>
    </location>
</feature>
<sequence length="437" mass="46196">MEGIITNFEFSLPFRAIVLIAICAWASLLSHKCISNFNDGARPVFPELMEGRMTRAEFAVVVTGMGFGWVLAGFSQWLGTGLIACHLTLIATDCLGAWSPNKWVALIIGGAYGALCAFGTSFINSAFTALPYNFLNDLTQISTPALPVFCMFPAVAIASQFGAKKGITTGVIEAVVYIFCTVVGAVKIGSISVSLYPYTFAMLAGMICLLVYSINGSKNSESVENDSETENLFTKNANRIKSNWVYLCIQGALNALGIHVLAQAYQPYVLSSAVLAGNMGTFELAMIGVIIAFIPLIVSTALATGVYQAVGLTSVMLVGCLAPTWWLAPIFGFAAEFVEIQLLGLLGKGLSKFPELSKCGDYIRDAMVSCIGLALVAGSFLAANATWGAVGIMIVGGFFVLNDVTGQRIPKSAVGPLAAVAVGILFNIMIFLGLVVL</sequence>
<organism evidence="2 3">
    <name type="scientific">Holdemania filiformis</name>
    <dbReference type="NCBI Taxonomy" id="61171"/>
    <lineage>
        <taxon>Bacteria</taxon>
        <taxon>Bacillati</taxon>
        <taxon>Bacillota</taxon>
        <taxon>Erysipelotrichia</taxon>
        <taxon>Erysipelotrichales</taxon>
        <taxon>Erysipelotrichaceae</taxon>
        <taxon>Holdemania</taxon>
    </lineage>
</organism>
<feature type="transmembrane region" description="Helical" evidence="1">
    <location>
        <begin position="195"/>
        <end position="214"/>
    </location>
</feature>
<dbReference type="Pfam" id="PF10797">
    <property type="entry name" value="YhfT"/>
    <property type="match status" value="1"/>
</dbReference>
<feature type="transmembrane region" description="Helical" evidence="1">
    <location>
        <begin position="12"/>
        <end position="31"/>
    </location>
</feature>
<feature type="transmembrane region" description="Helical" evidence="1">
    <location>
        <begin position="371"/>
        <end position="401"/>
    </location>
</feature>
<evidence type="ECO:0000313" key="2">
    <source>
        <dbReference type="EMBL" id="RGR74115.1"/>
    </source>
</evidence>
<dbReference type="EMBL" id="QRUP01000009">
    <property type="protein sequence ID" value="RGR74115.1"/>
    <property type="molecule type" value="Genomic_DNA"/>
</dbReference>
<feature type="transmembrane region" description="Helical" evidence="1">
    <location>
        <begin position="244"/>
        <end position="265"/>
    </location>
</feature>
<feature type="transmembrane region" description="Helical" evidence="1">
    <location>
        <begin position="170"/>
        <end position="189"/>
    </location>
</feature>
<dbReference type="GeneID" id="83015449"/>
<reference evidence="2 3" key="1">
    <citation type="submission" date="2018-08" db="EMBL/GenBank/DDBJ databases">
        <title>A genome reference for cultivated species of the human gut microbiota.</title>
        <authorList>
            <person name="Zou Y."/>
            <person name="Xue W."/>
            <person name="Luo G."/>
        </authorList>
    </citation>
    <scope>NUCLEOTIDE SEQUENCE [LARGE SCALE GENOMIC DNA]</scope>
    <source>
        <strain evidence="2 3">AF24-29</strain>
    </source>
</reference>
<evidence type="ECO:0000256" key="1">
    <source>
        <dbReference type="SAM" id="Phobius"/>
    </source>
</evidence>
<feature type="transmembrane region" description="Helical" evidence="1">
    <location>
        <begin position="77"/>
        <end position="96"/>
    </location>
</feature>
<keyword evidence="1" id="KW-0472">Membrane</keyword>
<keyword evidence="3" id="KW-1185">Reference proteome</keyword>
<feature type="transmembrane region" description="Helical" evidence="1">
    <location>
        <begin position="314"/>
        <end position="335"/>
    </location>
</feature>
<proteinExistence type="predicted"/>
<gene>
    <name evidence="2" type="ORF">DWY25_08530</name>
</gene>
<protein>
    <recommendedName>
        <fullName evidence="4">Permease</fullName>
    </recommendedName>
</protein>
<dbReference type="InterPro" id="IPR019733">
    <property type="entry name" value="Uncharacterised_YhfT"/>
</dbReference>
<dbReference type="RefSeq" id="WP_117894882.1">
    <property type="nucleotide sequence ID" value="NZ_CABJCV010000009.1"/>
</dbReference>
<evidence type="ECO:0000313" key="3">
    <source>
        <dbReference type="Proteomes" id="UP000284178"/>
    </source>
</evidence>